<evidence type="ECO:0000313" key="2">
    <source>
        <dbReference type="Proteomes" id="UP000276133"/>
    </source>
</evidence>
<keyword evidence="2" id="KW-1185">Reference proteome</keyword>
<comment type="caution">
    <text evidence="1">The sequence shown here is derived from an EMBL/GenBank/DDBJ whole genome shotgun (WGS) entry which is preliminary data.</text>
</comment>
<evidence type="ECO:0000313" key="1">
    <source>
        <dbReference type="EMBL" id="RMZ98062.1"/>
    </source>
</evidence>
<proteinExistence type="predicted"/>
<sequence length="72" mass="8641">MLIKKLIKNSNLNQVEFFCQPSLNLSESLNEAVMWIQNVKWSINCFIRRVKYLNSVEMVEIFKEDLKFKDKN</sequence>
<organism evidence="1 2">
    <name type="scientific">Brachionus plicatilis</name>
    <name type="common">Marine rotifer</name>
    <name type="synonym">Brachionus muelleri</name>
    <dbReference type="NCBI Taxonomy" id="10195"/>
    <lineage>
        <taxon>Eukaryota</taxon>
        <taxon>Metazoa</taxon>
        <taxon>Spiralia</taxon>
        <taxon>Gnathifera</taxon>
        <taxon>Rotifera</taxon>
        <taxon>Eurotatoria</taxon>
        <taxon>Monogononta</taxon>
        <taxon>Pseudotrocha</taxon>
        <taxon>Ploima</taxon>
        <taxon>Brachionidae</taxon>
        <taxon>Brachionus</taxon>
    </lineage>
</organism>
<reference evidence="1 2" key="1">
    <citation type="journal article" date="2018" name="Sci. Rep.">
        <title>Genomic signatures of local adaptation to the degree of environmental predictability in rotifers.</title>
        <authorList>
            <person name="Franch-Gras L."/>
            <person name="Hahn C."/>
            <person name="Garcia-Roger E.M."/>
            <person name="Carmona M.J."/>
            <person name="Serra M."/>
            <person name="Gomez A."/>
        </authorList>
    </citation>
    <scope>NUCLEOTIDE SEQUENCE [LARGE SCALE GENOMIC DNA]</scope>
    <source>
        <strain evidence="1">HYR1</strain>
    </source>
</reference>
<dbReference type="Proteomes" id="UP000276133">
    <property type="component" value="Unassembled WGS sequence"/>
</dbReference>
<dbReference type="EMBL" id="REGN01011010">
    <property type="protein sequence ID" value="RMZ98062.1"/>
    <property type="molecule type" value="Genomic_DNA"/>
</dbReference>
<name>A0A3M7PG85_BRAPC</name>
<dbReference type="AlphaFoldDB" id="A0A3M7PG85"/>
<gene>
    <name evidence="1" type="ORF">BpHYR1_019395</name>
</gene>
<protein>
    <submittedName>
        <fullName evidence="1">Uncharacterized protein</fullName>
    </submittedName>
</protein>
<accession>A0A3M7PG85</accession>